<protein>
    <recommendedName>
        <fullName evidence="3">Nucleotide-diphospho-sugar transferase domain-containing protein</fullName>
    </recommendedName>
</protein>
<evidence type="ECO:0000313" key="2">
    <source>
        <dbReference type="Proteomes" id="UP000244904"/>
    </source>
</evidence>
<evidence type="ECO:0008006" key="3">
    <source>
        <dbReference type="Google" id="ProtNLM"/>
    </source>
</evidence>
<sequence length="334" mass="38349">MPTGPATGQCVNILIVGQHGRLQYEAALFAASFARLTHSRPFRLFVAEPQPSRLWDQNPRISDHQVRELLKDCGATILPFENRHFGASYPHGNKIEALFALPAGQPFVFFDSDTLVLDDLGRVPFDFDRPSASLRCEGTWPKPELYGPGLTQIWKSLYDRFDLDFESSLDLSQPDDFWRRYLYFNAGFFYYRCPQIFGAQFLDIAVGILNDPPRELLGQTLDPWLDQIALPLTIHALGGGRDALAPGYLDGDTTCHYRLMPLLFARESDRVVDTLRATATPNKVKRVLKNYDPFKRMIYQNRGQKVRDLFDQANLPRREQAIRNRIKREGLWIR</sequence>
<proteinExistence type="predicted"/>
<dbReference type="OrthoDB" id="7684392at2"/>
<name>A0A2R8AQL7_9RHOB</name>
<accession>A0A2R8AQL7</accession>
<evidence type="ECO:0000313" key="1">
    <source>
        <dbReference type="EMBL" id="SPF78352.1"/>
    </source>
</evidence>
<dbReference type="EMBL" id="OMOJ01000001">
    <property type="protein sequence ID" value="SPF78352.1"/>
    <property type="molecule type" value="Genomic_DNA"/>
</dbReference>
<gene>
    <name evidence="1" type="ORF">PRI8871_00949</name>
</gene>
<dbReference type="Proteomes" id="UP000244904">
    <property type="component" value="Unassembled WGS sequence"/>
</dbReference>
<dbReference type="AlphaFoldDB" id="A0A2R8AQL7"/>
<reference evidence="2" key="1">
    <citation type="submission" date="2018-03" db="EMBL/GenBank/DDBJ databases">
        <authorList>
            <person name="Rodrigo-Torres L."/>
            <person name="Arahal R. D."/>
            <person name="Lucena T."/>
        </authorList>
    </citation>
    <scope>NUCLEOTIDE SEQUENCE [LARGE SCALE GENOMIC DNA]</scope>
    <source>
        <strain evidence="2">CECT 8871</strain>
    </source>
</reference>
<organism evidence="1 2">
    <name type="scientific">Pseudoprimorskyibacter insulae</name>
    <dbReference type="NCBI Taxonomy" id="1695997"/>
    <lineage>
        <taxon>Bacteria</taxon>
        <taxon>Pseudomonadati</taxon>
        <taxon>Pseudomonadota</taxon>
        <taxon>Alphaproteobacteria</taxon>
        <taxon>Rhodobacterales</taxon>
        <taxon>Paracoccaceae</taxon>
        <taxon>Pseudoprimorskyibacter</taxon>
    </lineage>
</organism>
<keyword evidence="2" id="KW-1185">Reference proteome</keyword>
<dbReference type="RefSeq" id="WP_108884999.1">
    <property type="nucleotide sequence ID" value="NZ_OMOJ01000001.1"/>
</dbReference>